<protein>
    <recommendedName>
        <fullName evidence="2">UPF0179 protein Metus_1102</fullName>
    </recommendedName>
</protein>
<accession>A0A444L6A9</accession>
<evidence type="ECO:0000313" key="4">
    <source>
        <dbReference type="Proteomes" id="UP000288215"/>
    </source>
</evidence>
<name>A0A444L6A9_METS7</name>
<dbReference type="PANTHER" id="PTHR40699">
    <property type="entry name" value="UPF0179 PROTEIN MJ1627"/>
    <property type="match status" value="1"/>
</dbReference>
<dbReference type="InterPro" id="IPR005369">
    <property type="entry name" value="UPF0179"/>
</dbReference>
<gene>
    <name evidence="3" type="ORF">Metus_1102</name>
</gene>
<dbReference type="EMBL" id="RXGA01000003">
    <property type="protein sequence ID" value="RWX73128.1"/>
    <property type="molecule type" value="Genomic_DNA"/>
</dbReference>
<dbReference type="PANTHER" id="PTHR40699:SF1">
    <property type="entry name" value="UPF0179 PROTEIN MJ1627"/>
    <property type="match status" value="1"/>
</dbReference>
<evidence type="ECO:0000313" key="3">
    <source>
        <dbReference type="EMBL" id="RWX73128.1"/>
    </source>
</evidence>
<evidence type="ECO:0000256" key="1">
    <source>
        <dbReference type="ARBA" id="ARBA00010824"/>
    </source>
</evidence>
<evidence type="ECO:0000256" key="2">
    <source>
        <dbReference type="HAMAP-Rule" id="MF_00498"/>
    </source>
</evidence>
<comment type="similarity">
    <text evidence="1 2">Belongs to the UPF0179 family.</text>
</comment>
<organism evidence="3 4">
    <name type="scientific">Methanosuratincola subterraneus</name>
    <dbReference type="NCBI Taxonomy" id="2593994"/>
    <lineage>
        <taxon>Archaea</taxon>
        <taxon>Thermoproteota</taxon>
        <taxon>Methanosuratincolia</taxon>
        <taxon>Candidatus Methanomethylicales</taxon>
        <taxon>Candidatus Methanomethylicaceae</taxon>
        <taxon>Candidatus Methanosuratincola (ex Vanwonterghem et al. 2016)</taxon>
    </lineage>
</organism>
<dbReference type="Proteomes" id="UP000288215">
    <property type="component" value="Unassembled WGS sequence"/>
</dbReference>
<proteinExistence type="inferred from homology"/>
<dbReference type="AlphaFoldDB" id="A0A444L6A9"/>
<comment type="caution">
    <text evidence="3">The sequence shown here is derived from an EMBL/GenBank/DDBJ whole genome shotgun (WGS) entry which is preliminary data.</text>
</comment>
<dbReference type="HAMAP" id="MF_00498">
    <property type="entry name" value="UPF0179"/>
    <property type="match status" value="1"/>
</dbReference>
<sequence length="158" mass="17102">MPEAGTKRQEIVTFVGDVQAKVGFRFVASQPPEVCKGCKLFLACMSKLKPGKVYEVVEVKDKEHYCPLYEGSVKVVKVAEAPVEALVKSNLAVEGATVEPLIEDCGKKCPLKVYCTPEWAEPGKKVKLRICQVIEDVSDKAACGKKLKKVAGMATDGA</sequence>
<reference evidence="3 4" key="1">
    <citation type="submission" date="2018-12" db="EMBL/GenBank/DDBJ databases">
        <title>The complete genome of the methanogenic archaea of the candidate phylum Verstraetearchaeota, obtained from the metagenome of underground thermal water.</title>
        <authorList>
            <person name="Kadnikov V.V."/>
            <person name="Mardanov A.V."/>
            <person name="Beletsky A.V."/>
            <person name="Karnachuk O.V."/>
            <person name="Ravin N.V."/>
        </authorList>
    </citation>
    <scope>NUCLEOTIDE SEQUENCE [LARGE SCALE GENOMIC DNA]</scope>
    <source>
        <strain evidence="3">Ch88</strain>
    </source>
</reference>
<dbReference type="Pfam" id="PF03684">
    <property type="entry name" value="UPF0179"/>
    <property type="match status" value="1"/>
</dbReference>